<evidence type="ECO:0000256" key="1">
    <source>
        <dbReference type="ARBA" id="ARBA00001971"/>
    </source>
</evidence>
<dbReference type="PANTHER" id="PTHR46300:SF7">
    <property type="entry name" value="P450, PUTATIVE (EUROFUNG)-RELATED"/>
    <property type="match status" value="1"/>
</dbReference>
<comment type="pathway">
    <text evidence="2">Secondary metabolite biosynthesis.</text>
</comment>
<dbReference type="Proteomes" id="UP000008064">
    <property type="component" value="Unassembled WGS sequence"/>
</dbReference>
<keyword evidence="8 10" id="KW-0503">Monooxygenase</keyword>
<dbReference type="PRINTS" id="PR00463">
    <property type="entry name" value="EP450I"/>
</dbReference>
<evidence type="ECO:0000256" key="5">
    <source>
        <dbReference type="ARBA" id="ARBA00022723"/>
    </source>
</evidence>
<evidence type="ECO:0000256" key="4">
    <source>
        <dbReference type="ARBA" id="ARBA00022617"/>
    </source>
</evidence>
<keyword evidence="7 9" id="KW-0408">Iron</keyword>
<dbReference type="GO" id="GO:0020037">
    <property type="term" value="F:heme binding"/>
    <property type="evidence" value="ECO:0007669"/>
    <property type="project" value="InterPro"/>
</dbReference>
<dbReference type="InterPro" id="IPR002401">
    <property type="entry name" value="Cyt_P450_E_grp-I"/>
</dbReference>
<dbReference type="GO" id="GO:0004497">
    <property type="term" value="F:monooxygenase activity"/>
    <property type="evidence" value="ECO:0007669"/>
    <property type="project" value="UniProtKB-KW"/>
</dbReference>
<gene>
    <name evidence="11" type="ORF">SERLADRAFT_416298</name>
</gene>
<dbReference type="InterPro" id="IPR036396">
    <property type="entry name" value="Cyt_P450_sf"/>
</dbReference>
<dbReference type="GeneID" id="18813463"/>
<dbReference type="GO" id="GO:0016705">
    <property type="term" value="F:oxidoreductase activity, acting on paired donors, with incorporation or reduction of molecular oxygen"/>
    <property type="evidence" value="ECO:0007669"/>
    <property type="project" value="InterPro"/>
</dbReference>
<evidence type="ECO:0000256" key="8">
    <source>
        <dbReference type="ARBA" id="ARBA00023033"/>
    </source>
</evidence>
<evidence type="ECO:0000256" key="7">
    <source>
        <dbReference type="ARBA" id="ARBA00023004"/>
    </source>
</evidence>
<dbReference type="EMBL" id="GL945435">
    <property type="protein sequence ID" value="EGO24086.1"/>
    <property type="molecule type" value="Genomic_DNA"/>
</dbReference>
<dbReference type="PANTHER" id="PTHR46300">
    <property type="entry name" value="P450, PUTATIVE (EUROFUNG)-RELATED-RELATED"/>
    <property type="match status" value="1"/>
</dbReference>
<keyword evidence="4 9" id="KW-0349">Heme</keyword>
<dbReference type="Pfam" id="PF00067">
    <property type="entry name" value="p450"/>
    <property type="match status" value="1"/>
</dbReference>
<evidence type="ECO:0000256" key="10">
    <source>
        <dbReference type="RuleBase" id="RU000461"/>
    </source>
</evidence>
<keyword evidence="6 10" id="KW-0560">Oxidoreductase</keyword>
<evidence type="ECO:0000313" key="11">
    <source>
        <dbReference type="EMBL" id="EGO24086.1"/>
    </source>
</evidence>
<dbReference type="InterPro" id="IPR001128">
    <property type="entry name" value="Cyt_P450"/>
</dbReference>
<dbReference type="CDD" id="cd11065">
    <property type="entry name" value="CYP64-like"/>
    <property type="match status" value="1"/>
</dbReference>
<dbReference type="GO" id="GO:0005506">
    <property type="term" value="F:iron ion binding"/>
    <property type="evidence" value="ECO:0007669"/>
    <property type="project" value="InterPro"/>
</dbReference>
<dbReference type="KEGG" id="sla:SERLADRAFT_416298"/>
<dbReference type="InterPro" id="IPR017972">
    <property type="entry name" value="Cyt_P450_CS"/>
</dbReference>
<keyword evidence="5 9" id="KW-0479">Metal-binding</keyword>
<name>F8NZW5_SERL9</name>
<feature type="binding site" description="axial binding residue" evidence="9">
    <location>
        <position position="437"/>
    </location>
    <ligand>
        <name>heme</name>
        <dbReference type="ChEBI" id="CHEBI:30413"/>
    </ligand>
    <ligandPart>
        <name>Fe</name>
        <dbReference type="ChEBI" id="CHEBI:18248"/>
    </ligandPart>
</feature>
<dbReference type="InterPro" id="IPR050364">
    <property type="entry name" value="Cytochrome_P450_fung"/>
</dbReference>
<evidence type="ECO:0000256" key="9">
    <source>
        <dbReference type="PIRSR" id="PIRSR602401-1"/>
    </source>
</evidence>
<protein>
    <recommendedName>
        <fullName evidence="12">Cytochrome P450</fullName>
    </recommendedName>
</protein>
<reference evidence="11" key="1">
    <citation type="submission" date="2011-04" db="EMBL/GenBank/DDBJ databases">
        <title>Evolution of plant cell wall degrading machinery underlies the functional diversity of forest fungi.</title>
        <authorList>
            <consortium name="US DOE Joint Genome Institute (JGI-PGF)"/>
            <person name="Eastwood D.C."/>
            <person name="Floudas D."/>
            <person name="Binder M."/>
            <person name="Majcherczyk A."/>
            <person name="Schneider P."/>
            <person name="Aerts A."/>
            <person name="Asiegbu F.O."/>
            <person name="Baker S.E."/>
            <person name="Barry K."/>
            <person name="Bendiksby M."/>
            <person name="Blumentritt M."/>
            <person name="Coutinho P.M."/>
            <person name="Cullen D."/>
            <person name="Cullen D."/>
            <person name="Gathman A."/>
            <person name="Goodell B."/>
            <person name="Henrissat B."/>
            <person name="Ihrmark K."/>
            <person name="Kauserud H."/>
            <person name="Kohler A."/>
            <person name="LaButti K."/>
            <person name="Lapidus A."/>
            <person name="Lavin J.L."/>
            <person name="Lee Y.-H."/>
            <person name="Lindquist E."/>
            <person name="Lilly W."/>
            <person name="Lucas S."/>
            <person name="Morin E."/>
            <person name="Murat C."/>
            <person name="Oguiza J.A."/>
            <person name="Park J."/>
            <person name="Pisabarro A.G."/>
            <person name="Riley R."/>
            <person name="Rosling A."/>
            <person name="Salamov A."/>
            <person name="Schmidt O."/>
            <person name="Schmutz J."/>
            <person name="Skrede I."/>
            <person name="Stenlid J."/>
            <person name="Wiebenga A."/>
            <person name="Xie X."/>
            <person name="Kues U."/>
            <person name="Hibbett D.S."/>
            <person name="Hoffmeister D."/>
            <person name="Hogberg N."/>
            <person name="Martin F."/>
            <person name="Grigoriev I.V."/>
            <person name="Watkinson S.C."/>
        </authorList>
    </citation>
    <scope>NUCLEOTIDE SEQUENCE</scope>
    <source>
        <strain evidence="11">S7.9</strain>
    </source>
</reference>
<dbReference type="Gene3D" id="1.10.630.10">
    <property type="entry name" value="Cytochrome P450"/>
    <property type="match status" value="1"/>
</dbReference>
<evidence type="ECO:0000256" key="6">
    <source>
        <dbReference type="ARBA" id="ARBA00023002"/>
    </source>
</evidence>
<dbReference type="SUPFAM" id="SSF48264">
    <property type="entry name" value="Cytochrome P450"/>
    <property type="match status" value="1"/>
</dbReference>
<evidence type="ECO:0000256" key="2">
    <source>
        <dbReference type="ARBA" id="ARBA00005179"/>
    </source>
</evidence>
<dbReference type="HOGENOM" id="CLU_001570_2_3_1"/>
<dbReference type="PROSITE" id="PS00086">
    <property type="entry name" value="CYTOCHROME_P450"/>
    <property type="match status" value="1"/>
</dbReference>
<dbReference type="RefSeq" id="XP_007319848.1">
    <property type="nucleotide sequence ID" value="XM_007319786.1"/>
</dbReference>
<comment type="similarity">
    <text evidence="3 10">Belongs to the cytochrome P450 family.</text>
</comment>
<sequence length="505" mass="56163">MTLSVNWLDVSLAGLALYFVNQLLKKKPAFPLPPGPKGLPLLGNALDMPKESPWLTLAKWGEKYGDISSVKIFGQHMIIVNSASAAFDMMDNKGLVYSDRPQLTVAGDIVGWNQCMVLLQYGDDFREQRKHLYRTIGSRSSMQKYENLMEGNSQRFLRNVLRDPSRVGHHVRTTAGSNILRISHGYEAQNVDDPFLKVADKAMHYYSVTTAAGAFFVDIMPILRYLPDWFPGTQFKTIGKNGHESLAEMTTKTHEYVKEQMKAGTALHSFTSELLEDREVSAKEEHLIKWSALTLYAGGSDTTVAAIHSFFLAMTLFPDVQKKAQAEIDSVIGTNRLPTIADRQDLPYINAMVLEVLRWHVLGPLGVAHASSEDDVYNGFFIPKGSIIVPNIWKMLHDPEVYKNPEEFNPDRFIASEGKPAETDPRGTCFGFGRRICPGIVLAELSIFISCAMVSAVFEISKCVENGVSITPEIGQTSGTISHPKPFKCAITVRSEKALSLIEEV</sequence>
<proteinExistence type="inferred from homology"/>
<evidence type="ECO:0000256" key="3">
    <source>
        <dbReference type="ARBA" id="ARBA00010617"/>
    </source>
</evidence>
<evidence type="ECO:0008006" key="12">
    <source>
        <dbReference type="Google" id="ProtNLM"/>
    </source>
</evidence>
<organism>
    <name type="scientific">Serpula lacrymans var. lacrymans (strain S7.9)</name>
    <name type="common">Dry rot fungus</name>
    <dbReference type="NCBI Taxonomy" id="578457"/>
    <lineage>
        <taxon>Eukaryota</taxon>
        <taxon>Fungi</taxon>
        <taxon>Dikarya</taxon>
        <taxon>Basidiomycota</taxon>
        <taxon>Agaricomycotina</taxon>
        <taxon>Agaricomycetes</taxon>
        <taxon>Agaricomycetidae</taxon>
        <taxon>Boletales</taxon>
        <taxon>Coniophorineae</taxon>
        <taxon>Serpulaceae</taxon>
        <taxon>Serpula</taxon>
    </lineage>
</organism>
<dbReference type="AlphaFoldDB" id="F8NZW5"/>
<comment type="cofactor">
    <cofactor evidence="1 9">
        <name>heme</name>
        <dbReference type="ChEBI" id="CHEBI:30413"/>
    </cofactor>
</comment>
<accession>F8NZW5</accession>
<dbReference type="OrthoDB" id="2789670at2759"/>